<dbReference type="SUPFAM" id="SSF56672">
    <property type="entry name" value="DNA/RNA polymerases"/>
    <property type="match status" value="1"/>
</dbReference>
<dbReference type="InterPro" id="IPR051320">
    <property type="entry name" value="Viral_Replic_Matur_Polypro"/>
</dbReference>
<feature type="domain" description="Reverse transcriptase" evidence="2">
    <location>
        <begin position="1"/>
        <end position="48"/>
    </location>
</feature>
<dbReference type="InterPro" id="IPR043502">
    <property type="entry name" value="DNA/RNA_pol_sf"/>
</dbReference>
<dbReference type="InterPro" id="IPR041577">
    <property type="entry name" value="RT_RNaseH_2"/>
</dbReference>
<dbReference type="Gene3D" id="3.30.70.270">
    <property type="match status" value="2"/>
</dbReference>
<evidence type="ECO:0000259" key="2">
    <source>
        <dbReference type="Pfam" id="PF00078"/>
    </source>
</evidence>
<dbReference type="Pfam" id="PF00078">
    <property type="entry name" value="RVT_1"/>
    <property type="match status" value="1"/>
</dbReference>
<dbReference type="InterPro" id="IPR000477">
    <property type="entry name" value="RT_dom"/>
</dbReference>
<comment type="caution">
    <text evidence="4">The sequence shown here is derived from an EMBL/GenBank/DDBJ whole genome shotgun (WGS) entry which is preliminary data.</text>
</comment>
<dbReference type="GO" id="GO:0003964">
    <property type="term" value="F:RNA-directed DNA polymerase activity"/>
    <property type="evidence" value="ECO:0007669"/>
    <property type="project" value="UniProtKB-EC"/>
</dbReference>
<dbReference type="AlphaFoldDB" id="A0ABD0YXG7"/>
<gene>
    <name evidence="4" type="ORF">AAG570_012842</name>
</gene>
<dbReference type="Gene3D" id="3.10.20.370">
    <property type="match status" value="1"/>
</dbReference>
<sequence length="229" mass="25031">MPFGLKTAPTTFQRLMDEFLEGLDPDAIQIYMDDIIVFSKSAEEHVSARGVATNDAKVGAIKRLLIPKDPKEVKSFQGLVGYYRKFIPNLADRLAPWTKLLKKGVKFVVTPKWEFEGNKEAFVNAPVLRYPNFAREFVLTTDASGVAVGAVLSQVEDGEDRPIVYASRKLTDAEARYPVIEGATGCGLGGAAIYAVPLGQEVSGEDRPQAARVGGPSEGKLIFIKNLFH</sequence>
<dbReference type="PANTHER" id="PTHR33064:SF37">
    <property type="entry name" value="RIBONUCLEASE H"/>
    <property type="match status" value="1"/>
</dbReference>
<dbReference type="InterPro" id="IPR043128">
    <property type="entry name" value="Rev_trsase/Diguanyl_cyclase"/>
</dbReference>
<evidence type="ECO:0000259" key="3">
    <source>
        <dbReference type="Pfam" id="PF17919"/>
    </source>
</evidence>
<proteinExistence type="predicted"/>
<evidence type="ECO:0000313" key="5">
    <source>
        <dbReference type="Proteomes" id="UP001558652"/>
    </source>
</evidence>
<dbReference type="FunFam" id="3.30.70.270:FF:000020">
    <property type="entry name" value="Transposon Tf2-6 polyprotein-like Protein"/>
    <property type="match status" value="1"/>
</dbReference>
<accession>A0ABD0YXG7</accession>
<protein>
    <recommendedName>
        <fullName evidence="1">RNA-directed DNA polymerase</fullName>
        <ecNumber evidence="1">2.7.7.49</ecNumber>
    </recommendedName>
</protein>
<dbReference type="PANTHER" id="PTHR33064">
    <property type="entry name" value="POL PROTEIN"/>
    <property type="match status" value="1"/>
</dbReference>
<evidence type="ECO:0000256" key="1">
    <source>
        <dbReference type="ARBA" id="ARBA00012493"/>
    </source>
</evidence>
<dbReference type="Proteomes" id="UP001558652">
    <property type="component" value="Unassembled WGS sequence"/>
</dbReference>
<dbReference type="Pfam" id="PF17919">
    <property type="entry name" value="RT_RNaseH_2"/>
    <property type="match status" value="1"/>
</dbReference>
<reference evidence="4 5" key="1">
    <citation type="submission" date="2024-07" db="EMBL/GenBank/DDBJ databases">
        <title>Chromosome-level genome assembly of the water stick insect Ranatra chinensis (Heteroptera: Nepidae).</title>
        <authorList>
            <person name="Liu X."/>
        </authorList>
    </citation>
    <scope>NUCLEOTIDE SEQUENCE [LARGE SCALE GENOMIC DNA]</scope>
    <source>
        <strain evidence="4">Cailab_2021Rc</strain>
        <tissue evidence="4">Muscle</tissue>
    </source>
</reference>
<organism evidence="4 5">
    <name type="scientific">Ranatra chinensis</name>
    <dbReference type="NCBI Taxonomy" id="642074"/>
    <lineage>
        <taxon>Eukaryota</taxon>
        <taxon>Metazoa</taxon>
        <taxon>Ecdysozoa</taxon>
        <taxon>Arthropoda</taxon>
        <taxon>Hexapoda</taxon>
        <taxon>Insecta</taxon>
        <taxon>Pterygota</taxon>
        <taxon>Neoptera</taxon>
        <taxon>Paraneoptera</taxon>
        <taxon>Hemiptera</taxon>
        <taxon>Heteroptera</taxon>
        <taxon>Panheteroptera</taxon>
        <taxon>Nepomorpha</taxon>
        <taxon>Nepidae</taxon>
        <taxon>Ranatrinae</taxon>
        <taxon>Ranatra</taxon>
    </lineage>
</organism>
<keyword evidence="5" id="KW-1185">Reference proteome</keyword>
<name>A0ABD0YXG7_9HEMI</name>
<evidence type="ECO:0000313" key="4">
    <source>
        <dbReference type="EMBL" id="KAL1129898.1"/>
    </source>
</evidence>
<dbReference type="EC" id="2.7.7.49" evidence="1"/>
<dbReference type="EMBL" id="JBFDAA010000008">
    <property type="protein sequence ID" value="KAL1129898.1"/>
    <property type="molecule type" value="Genomic_DNA"/>
</dbReference>
<feature type="domain" description="Reverse transcriptase/retrotransposon-derived protein RNase H-like" evidence="3">
    <location>
        <begin position="114"/>
        <end position="181"/>
    </location>
</feature>